<keyword evidence="1" id="KW-0645">Protease</keyword>
<keyword evidence="5" id="KW-0732">Signal</keyword>
<dbReference type="InterPro" id="IPR034073">
    <property type="entry name" value="Subtilisin_DY-like_dom"/>
</dbReference>
<dbReference type="SMART" id="SM01066">
    <property type="entry name" value="CBM_25"/>
    <property type="match status" value="2"/>
</dbReference>
<dbReference type="InterPro" id="IPR015500">
    <property type="entry name" value="Peptidase_S8_subtilisin-rel"/>
</dbReference>
<dbReference type="CDD" id="cd00063">
    <property type="entry name" value="FN3"/>
    <property type="match status" value="1"/>
</dbReference>
<feature type="domain" description="Fibronectin type-III" evidence="6">
    <location>
        <begin position="492"/>
        <end position="578"/>
    </location>
</feature>
<dbReference type="Pfam" id="PF00082">
    <property type="entry name" value="Peptidase_S8"/>
    <property type="match status" value="1"/>
</dbReference>
<dbReference type="OrthoDB" id="9798386at2"/>
<evidence type="ECO:0000256" key="5">
    <source>
        <dbReference type="SAM" id="SignalP"/>
    </source>
</evidence>
<comment type="caution">
    <text evidence="7">The sequence shown here is derived from an EMBL/GenBank/DDBJ whole genome shotgun (WGS) entry which is preliminary data.</text>
</comment>
<dbReference type="PROSITE" id="PS51892">
    <property type="entry name" value="SUBTILASE"/>
    <property type="match status" value="1"/>
</dbReference>
<dbReference type="GO" id="GO:2001070">
    <property type="term" value="F:starch binding"/>
    <property type="evidence" value="ECO:0007669"/>
    <property type="project" value="InterPro"/>
</dbReference>
<dbReference type="Gene3D" id="3.40.50.200">
    <property type="entry name" value="Peptidase S8/S53 domain"/>
    <property type="match status" value="1"/>
</dbReference>
<dbReference type="PRINTS" id="PR00723">
    <property type="entry name" value="SUBTILISIN"/>
</dbReference>
<reference evidence="7 8" key="1">
    <citation type="submission" date="2018-09" db="EMBL/GenBank/DDBJ databases">
        <title>Cohnella cavernae sp. nov., isolated from a karst cave.</title>
        <authorList>
            <person name="Zhu H."/>
        </authorList>
    </citation>
    <scope>NUCLEOTIDE SEQUENCE [LARGE SCALE GENOMIC DNA]</scope>
    <source>
        <strain evidence="7 8">K2E09-144</strain>
    </source>
</reference>
<sequence>MIRRGLLSFFMFAVAFTSIIAFNNVPVIASGAKETSGDKEAVHSASNEIVVKFKADVNVPYKDGVEREVKAKKDNDLNGILSEYSDLKINRLFKIMDSETKNVDKAKAIFQNYYTITVPEGADSEKLLKKLNNSKLVEEAYSKPIVIEEPSLSSNSTPVLPSNDPNNIYQSYLNAASQGINAPYAWQYEGGDGKGISYVDVERGWALGHEDLTAHSIPLLTGSQIVATSADHGTAVLGVISAVDNTIGNIGLASKAQPMVSSWWRTGEYGNIAEALIVAADALDAGDVILIEIQTTYPGASGYVPIEVYSAEFDAIRYAINHGITVVAAAGNGTVNLDTFQDSSGKYILNRTSPDFKDSGAIMVGAASDTVPHTRMYFSNYGNRIDAYGWGTGVHTLAAASPSATTGYQTSFNGTSSATPIVTAAAIALQGIVKAEYGVTYSPSQLREILRDPVLNTPSSSPSTDKIGYLPNLKNIIDNLPVPVVDTTAPSQPANLISPSKTTTSISLSWDASTDNVGVAHYEILRDSVLVGTSLTTSYTDTGLSAGQAYVYTVKAVDAANNKSLPSSLTISTNSSNIVTVYYKQGYSTPYIHYRPAGGTWTTAPGVAMPASEVPGYNKYTINVGSATGLEAVFNNGSGTWDNNGGSNYFFPVGTSTFIAGTITSGVPVNNTVTVYYKRGFSTPYIHYRPAGGTWTSVPGVAMPTSEFAGYNKYTVSIGSATSLEAVFNNGSGTWDNNGGGNYFFNIGTSTFDSGTITAGTP</sequence>
<evidence type="ECO:0000313" key="8">
    <source>
        <dbReference type="Proteomes" id="UP000266340"/>
    </source>
</evidence>
<feature type="signal peptide" evidence="5">
    <location>
        <begin position="1"/>
        <end position="23"/>
    </location>
</feature>
<evidence type="ECO:0000256" key="1">
    <source>
        <dbReference type="ARBA" id="ARBA00022670"/>
    </source>
</evidence>
<dbReference type="Pfam" id="PF03423">
    <property type="entry name" value="CBM_25"/>
    <property type="match status" value="2"/>
</dbReference>
<dbReference type="InterPro" id="IPR013783">
    <property type="entry name" value="Ig-like_fold"/>
</dbReference>
<name>A0A398CMM7_9BACL</name>
<dbReference type="InterPro" id="IPR003961">
    <property type="entry name" value="FN3_dom"/>
</dbReference>
<organism evidence="7 8">
    <name type="scientific">Cohnella faecalis</name>
    <dbReference type="NCBI Taxonomy" id="2315694"/>
    <lineage>
        <taxon>Bacteria</taxon>
        <taxon>Bacillati</taxon>
        <taxon>Bacillota</taxon>
        <taxon>Bacilli</taxon>
        <taxon>Bacillales</taxon>
        <taxon>Paenibacillaceae</taxon>
        <taxon>Cohnella</taxon>
    </lineage>
</organism>
<dbReference type="GO" id="GO:0006508">
    <property type="term" value="P:proteolysis"/>
    <property type="evidence" value="ECO:0007669"/>
    <property type="project" value="UniProtKB-KW"/>
</dbReference>
<evidence type="ECO:0000256" key="3">
    <source>
        <dbReference type="ARBA" id="ARBA00022825"/>
    </source>
</evidence>
<keyword evidence="3" id="KW-0720">Serine protease</keyword>
<gene>
    <name evidence="7" type="ORF">D3H35_10865</name>
</gene>
<dbReference type="RefSeq" id="WP_119149247.1">
    <property type="nucleotide sequence ID" value="NZ_JBHSOV010000021.1"/>
</dbReference>
<dbReference type="Gene3D" id="2.60.40.10">
    <property type="entry name" value="Immunoglobulins"/>
    <property type="match status" value="3"/>
</dbReference>
<keyword evidence="2" id="KW-0378">Hydrolase</keyword>
<evidence type="ECO:0000256" key="2">
    <source>
        <dbReference type="ARBA" id="ARBA00022801"/>
    </source>
</evidence>
<dbReference type="Proteomes" id="UP000266340">
    <property type="component" value="Unassembled WGS sequence"/>
</dbReference>
<dbReference type="SUPFAM" id="SSF49265">
    <property type="entry name" value="Fibronectin type III"/>
    <property type="match status" value="1"/>
</dbReference>
<protein>
    <recommendedName>
        <fullName evidence="6">Fibronectin type-III domain-containing protein</fullName>
    </recommendedName>
</protein>
<comment type="similarity">
    <text evidence="4">Belongs to the peptidase S8 family.</text>
</comment>
<dbReference type="SMART" id="SM00060">
    <property type="entry name" value="FN3"/>
    <property type="match status" value="1"/>
</dbReference>
<comment type="caution">
    <text evidence="4">Lacks conserved residue(s) required for the propagation of feature annotation.</text>
</comment>
<dbReference type="InterPro" id="IPR036852">
    <property type="entry name" value="Peptidase_S8/S53_dom_sf"/>
</dbReference>
<dbReference type="PROSITE" id="PS00138">
    <property type="entry name" value="SUBTILASE_SER"/>
    <property type="match status" value="1"/>
</dbReference>
<dbReference type="PROSITE" id="PS50853">
    <property type="entry name" value="FN3"/>
    <property type="match status" value="1"/>
</dbReference>
<evidence type="ECO:0000313" key="7">
    <source>
        <dbReference type="EMBL" id="RIE03542.1"/>
    </source>
</evidence>
<dbReference type="GO" id="GO:0004252">
    <property type="term" value="F:serine-type endopeptidase activity"/>
    <property type="evidence" value="ECO:0007669"/>
    <property type="project" value="InterPro"/>
</dbReference>
<dbReference type="EMBL" id="QXJM01000036">
    <property type="protein sequence ID" value="RIE03542.1"/>
    <property type="molecule type" value="Genomic_DNA"/>
</dbReference>
<keyword evidence="8" id="KW-1185">Reference proteome</keyword>
<dbReference type="AlphaFoldDB" id="A0A398CMM7"/>
<feature type="chain" id="PRO_5039532257" description="Fibronectin type-III domain-containing protein" evidence="5">
    <location>
        <begin position="24"/>
        <end position="762"/>
    </location>
</feature>
<accession>A0A398CMM7</accession>
<dbReference type="Pfam" id="PF00041">
    <property type="entry name" value="fn3"/>
    <property type="match status" value="1"/>
</dbReference>
<dbReference type="CDD" id="cd04843">
    <property type="entry name" value="Peptidases_S8_11"/>
    <property type="match status" value="1"/>
</dbReference>
<dbReference type="SUPFAM" id="SSF52743">
    <property type="entry name" value="Subtilisin-like"/>
    <property type="match status" value="1"/>
</dbReference>
<evidence type="ECO:0000256" key="4">
    <source>
        <dbReference type="PROSITE-ProRule" id="PRU01240"/>
    </source>
</evidence>
<dbReference type="InterPro" id="IPR023828">
    <property type="entry name" value="Peptidase_S8_Ser-AS"/>
</dbReference>
<proteinExistence type="inferred from homology"/>
<dbReference type="InterPro" id="IPR000209">
    <property type="entry name" value="Peptidase_S8/S53_dom"/>
</dbReference>
<dbReference type="InterPro" id="IPR005085">
    <property type="entry name" value="CBM25"/>
</dbReference>
<dbReference type="InterPro" id="IPR036116">
    <property type="entry name" value="FN3_sf"/>
</dbReference>
<evidence type="ECO:0000259" key="6">
    <source>
        <dbReference type="PROSITE" id="PS50853"/>
    </source>
</evidence>